<evidence type="ECO:0000256" key="10">
    <source>
        <dbReference type="ARBA" id="ARBA00023170"/>
    </source>
</evidence>
<keyword evidence="9 12" id="KW-0472">Membrane</keyword>
<evidence type="ECO:0000256" key="14">
    <source>
        <dbReference type="SAM" id="SignalP"/>
    </source>
</evidence>
<dbReference type="SUPFAM" id="SSF49464">
    <property type="entry name" value="Carboxypeptidase regulatory domain-like"/>
    <property type="match status" value="1"/>
</dbReference>
<feature type="chain" id="PRO_5046857397" evidence="14">
    <location>
        <begin position="23"/>
        <end position="903"/>
    </location>
</feature>
<keyword evidence="10 16" id="KW-0675">Receptor</keyword>
<feature type="domain" description="Secretin/TonB short N-terminal" evidence="15">
    <location>
        <begin position="52"/>
        <end position="103"/>
    </location>
</feature>
<evidence type="ECO:0000256" key="6">
    <source>
        <dbReference type="ARBA" id="ARBA00022729"/>
    </source>
</evidence>
<dbReference type="Gene3D" id="3.55.50.30">
    <property type="match status" value="1"/>
</dbReference>
<evidence type="ECO:0000256" key="12">
    <source>
        <dbReference type="PROSITE-ProRule" id="PRU01360"/>
    </source>
</evidence>
<evidence type="ECO:0000256" key="13">
    <source>
        <dbReference type="RuleBase" id="RU003357"/>
    </source>
</evidence>
<dbReference type="InterPro" id="IPR008969">
    <property type="entry name" value="CarboxyPept-like_regulatory"/>
</dbReference>
<comment type="caution">
    <text evidence="16">The sequence shown here is derived from an EMBL/GenBank/DDBJ whole genome shotgun (WGS) entry which is preliminary data.</text>
</comment>
<dbReference type="EMBL" id="JAEHFX010000004">
    <property type="protein sequence ID" value="MBK0403278.1"/>
    <property type="molecule type" value="Genomic_DNA"/>
</dbReference>
<dbReference type="PROSITE" id="PS52016">
    <property type="entry name" value="TONB_DEPENDENT_REC_3"/>
    <property type="match status" value="1"/>
</dbReference>
<evidence type="ECO:0000256" key="9">
    <source>
        <dbReference type="ARBA" id="ARBA00023136"/>
    </source>
</evidence>
<accession>A0ABS1C3R5</accession>
<evidence type="ECO:0000313" key="16">
    <source>
        <dbReference type="EMBL" id="MBK0403278.1"/>
    </source>
</evidence>
<keyword evidence="2 12" id="KW-0813">Transport</keyword>
<dbReference type="SUPFAM" id="SSF56935">
    <property type="entry name" value="Porins"/>
    <property type="match status" value="1"/>
</dbReference>
<evidence type="ECO:0000256" key="8">
    <source>
        <dbReference type="ARBA" id="ARBA00023077"/>
    </source>
</evidence>
<evidence type="ECO:0000256" key="7">
    <source>
        <dbReference type="ARBA" id="ARBA00023004"/>
    </source>
</evidence>
<comment type="subcellular location">
    <subcellularLocation>
        <location evidence="1 12">Cell outer membrane</location>
        <topology evidence="1 12">Multi-pass membrane protein</topology>
    </subcellularLocation>
</comment>
<keyword evidence="4" id="KW-0406">Ion transport</keyword>
<name>A0ABS1C3R5_9BACT</name>
<dbReference type="InterPro" id="IPR011662">
    <property type="entry name" value="Secretin/TonB_short_N"/>
</dbReference>
<dbReference type="Gene3D" id="2.60.40.1120">
    <property type="entry name" value="Carboxypeptidase-like, regulatory domain"/>
    <property type="match status" value="1"/>
</dbReference>
<dbReference type="InterPro" id="IPR039426">
    <property type="entry name" value="TonB-dep_rcpt-like"/>
</dbReference>
<evidence type="ECO:0000256" key="1">
    <source>
        <dbReference type="ARBA" id="ARBA00004571"/>
    </source>
</evidence>
<evidence type="ECO:0000256" key="5">
    <source>
        <dbReference type="ARBA" id="ARBA00022692"/>
    </source>
</evidence>
<keyword evidence="8 13" id="KW-0798">TonB box</keyword>
<keyword evidence="3 12" id="KW-1134">Transmembrane beta strand</keyword>
<keyword evidence="5 12" id="KW-0812">Transmembrane</keyword>
<dbReference type="Proteomes" id="UP000644147">
    <property type="component" value="Unassembled WGS sequence"/>
</dbReference>
<evidence type="ECO:0000259" key="15">
    <source>
        <dbReference type="SMART" id="SM00965"/>
    </source>
</evidence>
<dbReference type="Pfam" id="PF00593">
    <property type="entry name" value="TonB_dep_Rec_b-barrel"/>
    <property type="match status" value="1"/>
</dbReference>
<dbReference type="PANTHER" id="PTHR30069:SF29">
    <property type="entry name" value="HEMOGLOBIN AND HEMOGLOBIN-HAPTOGLOBIN-BINDING PROTEIN 1-RELATED"/>
    <property type="match status" value="1"/>
</dbReference>
<evidence type="ECO:0000256" key="3">
    <source>
        <dbReference type="ARBA" id="ARBA00022452"/>
    </source>
</evidence>
<dbReference type="InterPro" id="IPR036942">
    <property type="entry name" value="Beta-barrel_TonB_sf"/>
</dbReference>
<dbReference type="Pfam" id="PF07715">
    <property type="entry name" value="Plug"/>
    <property type="match status" value="1"/>
</dbReference>
<organism evidence="16 17">
    <name type="scientific">Adhaeribacter terrigena</name>
    <dbReference type="NCBI Taxonomy" id="2793070"/>
    <lineage>
        <taxon>Bacteria</taxon>
        <taxon>Pseudomonadati</taxon>
        <taxon>Bacteroidota</taxon>
        <taxon>Cytophagia</taxon>
        <taxon>Cytophagales</taxon>
        <taxon>Hymenobacteraceae</taxon>
        <taxon>Adhaeribacter</taxon>
    </lineage>
</organism>
<dbReference type="RefSeq" id="WP_200506032.1">
    <property type="nucleotide sequence ID" value="NZ_JAEHFX010000004.1"/>
</dbReference>
<dbReference type="Gene3D" id="2.40.170.20">
    <property type="entry name" value="TonB-dependent receptor, beta-barrel domain"/>
    <property type="match status" value="1"/>
</dbReference>
<dbReference type="InterPro" id="IPR037066">
    <property type="entry name" value="Plug_dom_sf"/>
</dbReference>
<dbReference type="Pfam" id="PF13715">
    <property type="entry name" value="CarbopepD_reg_2"/>
    <property type="match status" value="1"/>
</dbReference>
<keyword evidence="6 14" id="KW-0732">Signal</keyword>
<gene>
    <name evidence="16" type="ORF">I5M27_09795</name>
</gene>
<dbReference type="PANTHER" id="PTHR30069">
    <property type="entry name" value="TONB-DEPENDENT OUTER MEMBRANE RECEPTOR"/>
    <property type="match status" value="1"/>
</dbReference>
<dbReference type="InterPro" id="IPR012910">
    <property type="entry name" value="Plug_dom"/>
</dbReference>
<keyword evidence="4" id="KW-0410">Iron transport</keyword>
<comment type="similarity">
    <text evidence="12 13">Belongs to the TonB-dependent receptor family.</text>
</comment>
<sequence length="903" mass="100181">MKKLYLLLLASVLSFSPEQLQAQTAPPKTFSVAYQNAPLKQALTELEQKFGVKIFYREEWLTGKTVTLNLKNATLPEALQATLAGSEYVFMQYDAANVVVMPALLEKTSEGNIAAVRIRKDDIAPKVEIIGGPRIAPRNQKLTLKGVVKDGKHNEPAIGATVQVEKLGIGTVTDINGNYELKLVPGKHEVSISAVGLETQKRTIQLNGSGTLNAELLDIAFNLSEVQIEAERKNNNVAGVQMGVNRLSIKEIKKMPALLGEVDVVKTLQLLPGVTSVGEAAVGYNVRGGNADQNLILLDQVPVFNPMHLFGFFSVFNPDVVQDLTFYRGAIPAQFGGRLSSILDVKQKEGSYEKVQGSGGIGIVSGRLAVEGPVLHKKGSFLLAGRSSYSDWIFKKLPKASLRDDQASFYDGTIKFSALLSEQTKVMASGYRSHDSFGFSADTIYSSSTTNGSVSINHIFSDKFILNATAFTGDYAMNIDFNAPGNEAQYASGIKQQGFKTDLLVRQGRQKINVGGAATYYNFEQGSLVPLSEASNINADVLPLERALESALYLNDEIELNSVFSFTVGLRYSFYQNYGNGAVLNYQSGKPKNELTVVDTAYYGKNEVVQRYRGAEPRFALKYALNEKSSVKAGYSRTRQYMHVISNTLTISPVDIWKTSNSHIKPQIGDQVSLGYFRNLKQNTIETSAEIYYKQIKDQLDFKEGADLFLNHQLETALIAANGEAYGLELMVNKKGGLLTGWASYAYSRSWLKTNSSFAEEQINEGRKYPTSYDKPHNLNLVLNYQLTRRLSASANFTYSTGRPFTASTAFYVIEGNVVPYYADRNQYRIPDYHRLDLSLTFLTNLRKNKKWEGNWNLAVYNVYARNNAYSVFYRHKYGSQPRVFQLAVIGTAIPSISYNFKF</sequence>
<keyword evidence="7" id="KW-0408">Iron</keyword>
<keyword evidence="11 12" id="KW-0998">Cell outer membrane</keyword>
<proteinExistence type="inferred from homology"/>
<protein>
    <submittedName>
        <fullName evidence="16">TonB-dependent receptor</fullName>
    </submittedName>
</protein>
<dbReference type="SMART" id="SM00965">
    <property type="entry name" value="STN"/>
    <property type="match status" value="1"/>
</dbReference>
<evidence type="ECO:0000313" key="17">
    <source>
        <dbReference type="Proteomes" id="UP000644147"/>
    </source>
</evidence>
<reference evidence="16 17" key="1">
    <citation type="submission" date="2020-12" db="EMBL/GenBank/DDBJ databases">
        <title>Bacterial novel species Adhaeribacter sp. BT258 isolated from soil.</title>
        <authorList>
            <person name="Jung H.-Y."/>
        </authorList>
    </citation>
    <scope>NUCLEOTIDE SEQUENCE [LARGE SCALE GENOMIC DNA]</scope>
    <source>
        <strain evidence="16 17">BT258</strain>
    </source>
</reference>
<evidence type="ECO:0000256" key="11">
    <source>
        <dbReference type="ARBA" id="ARBA00023237"/>
    </source>
</evidence>
<evidence type="ECO:0000256" key="2">
    <source>
        <dbReference type="ARBA" id="ARBA00022448"/>
    </source>
</evidence>
<dbReference type="InterPro" id="IPR000531">
    <property type="entry name" value="Beta-barrel_TonB"/>
</dbReference>
<evidence type="ECO:0000256" key="4">
    <source>
        <dbReference type="ARBA" id="ARBA00022496"/>
    </source>
</evidence>
<dbReference type="Gene3D" id="2.170.130.10">
    <property type="entry name" value="TonB-dependent receptor, plug domain"/>
    <property type="match status" value="1"/>
</dbReference>
<keyword evidence="17" id="KW-1185">Reference proteome</keyword>
<feature type="signal peptide" evidence="14">
    <location>
        <begin position="1"/>
        <end position="22"/>
    </location>
</feature>